<dbReference type="InterPro" id="IPR002197">
    <property type="entry name" value="HTH_Fis"/>
</dbReference>
<organism evidence="3 4">
    <name type="scientific">Paragemmobacter kunshanensis</name>
    <dbReference type="NCBI Taxonomy" id="2583234"/>
    <lineage>
        <taxon>Bacteria</taxon>
        <taxon>Pseudomonadati</taxon>
        <taxon>Pseudomonadota</taxon>
        <taxon>Alphaproteobacteria</taxon>
        <taxon>Rhodobacterales</taxon>
        <taxon>Paracoccaceae</taxon>
        <taxon>Paragemmobacter</taxon>
    </lineage>
</organism>
<accession>A0A6M1U2F8</accession>
<dbReference type="SUPFAM" id="SSF46689">
    <property type="entry name" value="Homeodomain-like"/>
    <property type="match status" value="1"/>
</dbReference>
<dbReference type="Proteomes" id="UP000474758">
    <property type="component" value="Unassembled WGS sequence"/>
</dbReference>
<name>A0A6M1U2F8_9RHOB</name>
<dbReference type="RefSeq" id="WP_165050571.1">
    <property type="nucleotide sequence ID" value="NZ_JAALFE010000011.1"/>
</dbReference>
<evidence type="ECO:0000313" key="4">
    <source>
        <dbReference type="Proteomes" id="UP000474758"/>
    </source>
</evidence>
<dbReference type="InterPro" id="IPR009057">
    <property type="entry name" value="Homeodomain-like_sf"/>
</dbReference>
<reference evidence="3 4" key="1">
    <citation type="submission" date="2020-02" db="EMBL/GenBank/DDBJ databases">
        <title>Rhodobacter translucens sp. nov., a novel bacterium isolated from activated sludge.</title>
        <authorList>
            <person name="Liu J."/>
        </authorList>
    </citation>
    <scope>NUCLEOTIDE SEQUENCE [LARGE SCALE GENOMIC DNA]</scope>
    <source>
        <strain evidence="3 4">HX-7-19</strain>
    </source>
</reference>
<dbReference type="SUPFAM" id="SSF55781">
    <property type="entry name" value="GAF domain-like"/>
    <property type="match status" value="1"/>
</dbReference>
<dbReference type="Pfam" id="PF01590">
    <property type="entry name" value="GAF"/>
    <property type="match status" value="1"/>
</dbReference>
<proteinExistence type="predicted"/>
<dbReference type="InterPro" id="IPR029016">
    <property type="entry name" value="GAF-like_dom_sf"/>
</dbReference>
<dbReference type="EMBL" id="JAALFE010000011">
    <property type="protein sequence ID" value="NGQ91724.1"/>
    <property type="molecule type" value="Genomic_DNA"/>
</dbReference>
<dbReference type="Gene3D" id="3.30.450.40">
    <property type="match status" value="1"/>
</dbReference>
<comment type="caution">
    <text evidence="3">The sequence shown here is derived from an EMBL/GenBank/DDBJ whole genome shotgun (WGS) entry which is preliminary data.</text>
</comment>
<dbReference type="Gene3D" id="1.10.10.60">
    <property type="entry name" value="Homeodomain-like"/>
    <property type="match status" value="1"/>
</dbReference>
<keyword evidence="4" id="KW-1185">Reference proteome</keyword>
<evidence type="ECO:0000259" key="1">
    <source>
        <dbReference type="Pfam" id="PF01590"/>
    </source>
</evidence>
<feature type="domain" description="GAF" evidence="1">
    <location>
        <begin position="75"/>
        <end position="177"/>
    </location>
</feature>
<gene>
    <name evidence="3" type="ORF">G5V65_12525</name>
</gene>
<dbReference type="InterPro" id="IPR003018">
    <property type="entry name" value="GAF"/>
</dbReference>
<evidence type="ECO:0000259" key="2">
    <source>
        <dbReference type="Pfam" id="PF02954"/>
    </source>
</evidence>
<sequence>MQISASQHIERIESAIRGGLAARSPVAASWARSATLHRLDPAARKAEGRLTAGEIALARERLGALLPLAAPHLDRLFLTVGGLGACIVLADAEGIALERRGHAGDDAAFEAAGLWTGTLWSEAQAGTNGIGTCLAEGRAVTIHRDQHFLARNIGLSCSSAPVHGPGGQMLAVIDVSTARMDLPEAIGGLIGATVAEAARRLEADLFAAEFPGARLVLVPGTDRAGGALLAVDADDLVIGATRAARVQLNLTGDLAATPRPVADVLGLEARDGFDAAERAVLTRALARSGGNVSAAARALGLSRATLHRKLERRPSGRGC</sequence>
<evidence type="ECO:0000313" key="3">
    <source>
        <dbReference type="EMBL" id="NGQ91724.1"/>
    </source>
</evidence>
<dbReference type="Pfam" id="PF02954">
    <property type="entry name" value="HTH_8"/>
    <property type="match status" value="1"/>
</dbReference>
<dbReference type="AlphaFoldDB" id="A0A6M1U2F8"/>
<protein>
    <submittedName>
        <fullName evidence="3">Sigma-54-dependent Fis family transcriptional regulator</fullName>
    </submittedName>
</protein>
<feature type="domain" description="DNA binding HTH" evidence="2">
    <location>
        <begin position="276"/>
        <end position="312"/>
    </location>
</feature>
<dbReference type="PRINTS" id="PR01590">
    <property type="entry name" value="HTHFIS"/>
</dbReference>
<dbReference type="GO" id="GO:0043565">
    <property type="term" value="F:sequence-specific DNA binding"/>
    <property type="evidence" value="ECO:0007669"/>
    <property type="project" value="InterPro"/>
</dbReference>